<evidence type="ECO:0000313" key="6">
    <source>
        <dbReference type="EMBL" id="NNH14308.1"/>
    </source>
</evidence>
<organism evidence="6 7">
    <name type="scientific">Cupriavidus gilardii</name>
    <dbReference type="NCBI Taxonomy" id="82541"/>
    <lineage>
        <taxon>Bacteria</taxon>
        <taxon>Pseudomonadati</taxon>
        <taxon>Pseudomonadota</taxon>
        <taxon>Betaproteobacteria</taxon>
        <taxon>Burkholderiales</taxon>
        <taxon>Burkholderiaceae</taxon>
        <taxon>Cupriavidus</taxon>
    </lineage>
</organism>
<name>A0A849BJW4_9BURK</name>
<dbReference type="PRINTS" id="PR01657">
    <property type="entry name" value="MCMFAMILY"/>
</dbReference>
<dbReference type="Gene3D" id="3.30.230.10">
    <property type="match status" value="1"/>
</dbReference>
<dbReference type="InterPro" id="IPR027417">
    <property type="entry name" value="P-loop_NTPase"/>
</dbReference>
<reference evidence="6 7" key="1">
    <citation type="submission" date="2020-05" db="EMBL/GenBank/DDBJ databases">
        <title>MicrobeNet Type strains.</title>
        <authorList>
            <person name="Nicholson A.C."/>
        </authorList>
    </citation>
    <scope>NUCLEOTIDE SEQUENCE [LARGE SCALE GENOMIC DNA]</scope>
    <source>
        <strain evidence="6 7">ATCC 700815</strain>
    </source>
</reference>
<dbReference type="SUPFAM" id="SSF54211">
    <property type="entry name" value="Ribosomal protein S5 domain 2-like"/>
    <property type="match status" value="1"/>
</dbReference>
<evidence type="ECO:0000256" key="2">
    <source>
        <dbReference type="ARBA" id="ARBA00022741"/>
    </source>
</evidence>
<dbReference type="GO" id="GO:0005524">
    <property type="term" value="F:ATP binding"/>
    <property type="evidence" value="ECO:0007669"/>
    <property type="project" value="UniProtKB-KW"/>
</dbReference>
<dbReference type="AlphaFoldDB" id="A0A849BJW4"/>
<comment type="similarity">
    <text evidence="1">Belongs to the Mg-chelatase subunits D/I family. ComM subfamily.</text>
</comment>
<dbReference type="PANTHER" id="PTHR32039">
    <property type="entry name" value="MAGNESIUM-CHELATASE SUBUNIT CHLI"/>
    <property type="match status" value="1"/>
</dbReference>
<feature type="region of interest" description="Disordered" evidence="4">
    <location>
        <begin position="217"/>
        <end position="240"/>
    </location>
</feature>
<accession>A0A849BJW4</accession>
<dbReference type="InterPro" id="IPR025158">
    <property type="entry name" value="Mg_chelat-rel_C"/>
</dbReference>
<dbReference type="Pfam" id="PF01078">
    <property type="entry name" value="Mg_chelatase"/>
    <property type="match status" value="1"/>
</dbReference>
<dbReference type="InterPro" id="IPR014721">
    <property type="entry name" value="Ribsml_uS5_D2-typ_fold_subgr"/>
</dbReference>
<dbReference type="PANTHER" id="PTHR32039:SF7">
    <property type="entry name" value="COMPETENCE PROTEIN COMM"/>
    <property type="match status" value="1"/>
</dbReference>
<evidence type="ECO:0000256" key="1">
    <source>
        <dbReference type="ARBA" id="ARBA00006354"/>
    </source>
</evidence>
<dbReference type="GO" id="GO:0003677">
    <property type="term" value="F:DNA binding"/>
    <property type="evidence" value="ECO:0007669"/>
    <property type="project" value="InterPro"/>
</dbReference>
<dbReference type="Proteomes" id="UP000542973">
    <property type="component" value="Unassembled WGS sequence"/>
</dbReference>
<feature type="domain" description="MCM C-terminal AAA(+) ATPase" evidence="5">
    <location>
        <begin position="339"/>
        <end position="434"/>
    </location>
</feature>
<gene>
    <name evidence="6" type="ORF">HLB16_26040</name>
</gene>
<dbReference type="SMART" id="SM00382">
    <property type="entry name" value="AAA"/>
    <property type="match status" value="1"/>
</dbReference>
<dbReference type="EMBL" id="JABEMD010000093">
    <property type="protein sequence ID" value="NNH14308.1"/>
    <property type="molecule type" value="Genomic_DNA"/>
</dbReference>
<dbReference type="InterPro" id="IPR001208">
    <property type="entry name" value="MCM_dom"/>
</dbReference>
<dbReference type="Pfam" id="PF13541">
    <property type="entry name" value="ChlI"/>
    <property type="match status" value="1"/>
</dbReference>
<dbReference type="InterPro" id="IPR004482">
    <property type="entry name" value="Mg_chelat-rel"/>
</dbReference>
<proteinExistence type="inferred from homology"/>
<dbReference type="InterPro" id="IPR003593">
    <property type="entry name" value="AAA+_ATPase"/>
</dbReference>
<dbReference type="NCBIfam" id="TIGR00368">
    <property type="entry name" value="YifB family Mg chelatase-like AAA ATPase"/>
    <property type="match status" value="1"/>
</dbReference>
<dbReference type="RefSeq" id="WP_170266029.1">
    <property type="nucleotide sequence ID" value="NZ_JABEMD010000093.1"/>
</dbReference>
<dbReference type="Gene3D" id="3.40.50.300">
    <property type="entry name" value="P-loop containing nucleotide triphosphate hydrolases"/>
    <property type="match status" value="1"/>
</dbReference>
<evidence type="ECO:0000256" key="3">
    <source>
        <dbReference type="ARBA" id="ARBA00022840"/>
    </source>
</evidence>
<dbReference type="PROSITE" id="PS50051">
    <property type="entry name" value="MCM_2"/>
    <property type="match status" value="1"/>
</dbReference>
<keyword evidence="2" id="KW-0547">Nucleotide-binding</keyword>
<dbReference type="InterPro" id="IPR045006">
    <property type="entry name" value="CHLI-like"/>
</dbReference>
<sequence length="550" mass="57076">MHLAVLRSRALTGIDAPPVSVEIHLANGLPAFAIVGLAETEVRESRERVRAAILNCGFEFPNRRITVNLAPADLPKESGRFDLAIALGILAASGQIPAPALDGYEFAAELSLSGMLRPVRGALAMAMGLAREQAAGAGAAAAAAAAAAAEAAAGAAAGARAGAAARAGTGTNASAGTAARAFVVAAGNGAEAALVESVTVLAAASLPEVCAHQARTGPPLARARPGATAPLAGSPAGMPDMRDVRGQGQARRAMEVAAAGQHSALLIGPPGTGKSMLAQRFPGLLPPMTLQEALESAAVLSLTGAGFHTERWGRRPFRSPHHTASAAAMVGGGGDPRPGEISLAHHGVLFLDELPEFERRVLEVLREPLESGRITISRAGRQADFPARFQFVAAMNPCPCGYQGHPARACRCTPDQVLRYQSRLSGPLLDRIDLQIEVPAQSQQDTLDGPPGEDSAAIRARVLAARARQLERQGKPNGELAGQEIERHCPLDEQAQGLLRAAMARLGWSARSYFRVLKVARTIADLGGADFIGTAHAAEAVQYRRVLRPV</sequence>
<dbReference type="InterPro" id="IPR020568">
    <property type="entry name" value="Ribosomal_Su5_D2-typ_SF"/>
</dbReference>
<comment type="caution">
    <text evidence="6">The sequence shown here is derived from an EMBL/GenBank/DDBJ whole genome shotgun (WGS) entry which is preliminary data.</text>
</comment>
<protein>
    <submittedName>
        <fullName evidence="6">YifB family Mg chelatase-like AAA ATPase</fullName>
    </submittedName>
</protein>
<evidence type="ECO:0000256" key="4">
    <source>
        <dbReference type="SAM" id="MobiDB-lite"/>
    </source>
</evidence>
<dbReference type="Pfam" id="PF13335">
    <property type="entry name" value="Mg_chelatase_C"/>
    <property type="match status" value="1"/>
</dbReference>
<evidence type="ECO:0000313" key="7">
    <source>
        <dbReference type="Proteomes" id="UP000542973"/>
    </source>
</evidence>
<dbReference type="SUPFAM" id="SSF52540">
    <property type="entry name" value="P-loop containing nucleoside triphosphate hydrolases"/>
    <property type="match status" value="1"/>
</dbReference>
<evidence type="ECO:0000259" key="5">
    <source>
        <dbReference type="PROSITE" id="PS50051"/>
    </source>
</evidence>
<dbReference type="InterPro" id="IPR000523">
    <property type="entry name" value="Mg_chelatse_chII-like_cat_dom"/>
</dbReference>
<keyword evidence="3" id="KW-0067">ATP-binding</keyword>